<name>A0A366E758_9BACI</name>
<organism evidence="4 5">
    <name type="scientific">Paraliobacillus ryukyuensis</name>
    <dbReference type="NCBI Taxonomy" id="200904"/>
    <lineage>
        <taxon>Bacteria</taxon>
        <taxon>Bacillati</taxon>
        <taxon>Bacillota</taxon>
        <taxon>Bacilli</taxon>
        <taxon>Bacillales</taxon>
        <taxon>Bacillaceae</taxon>
        <taxon>Paraliobacillus</taxon>
    </lineage>
</organism>
<feature type="domain" description="GGDEF" evidence="3">
    <location>
        <begin position="252"/>
        <end position="385"/>
    </location>
</feature>
<dbReference type="InterPro" id="IPR001789">
    <property type="entry name" value="Sig_transdc_resp-reg_receiver"/>
</dbReference>
<evidence type="ECO:0000259" key="2">
    <source>
        <dbReference type="PROSITE" id="PS50110"/>
    </source>
</evidence>
<dbReference type="Pfam" id="PF00990">
    <property type="entry name" value="GGDEF"/>
    <property type="match status" value="1"/>
</dbReference>
<evidence type="ECO:0000256" key="1">
    <source>
        <dbReference type="PROSITE-ProRule" id="PRU00169"/>
    </source>
</evidence>
<feature type="domain" description="Response regulatory" evidence="2">
    <location>
        <begin position="96"/>
        <end position="212"/>
    </location>
</feature>
<dbReference type="SMART" id="SM00267">
    <property type="entry name" value="GGDEF"/>
    <property type="match status" value="1"/>
</dbReference>
<dbReference type="InterPro" id="IPR043128">
    <property type="entry name" value="Rev_trsase/Diguanyl_cyclase"/>
</dbReference>
<dbReference type="AlphaFoldDB" id="A0A366E758"/>
<dbReference type="InterPro" id="IPR011006">
    <property type="entry name" value="CheY-like_superfamily"/>
</dbReference>
<keyword evidence="5" id="KW-1185">Reference proteome</keyword>
<reference evidence="4 5" key="1">
    <citation type="submission" date="2018-06" db="EMBL/GenBank/DDBJ databases">
        <title>Genomic Encyclopedia of Type Strains, Phase IV (KMG-IV): sequencing the most valuable type-strain genomes for metagenomic binning, comparative biology and taxonomic classification.</title>
        <authorList>
            <person name="Goeker M."/>
        </authorList>
    </citation>
    <scope>NUCLEOTIDE SEQUENCE [LARGE SCALE GENOMIC DNA]</scope>
    <source>
        <strain evidence="4 5">DSM 15140</strain>
    </source>
</reference>
<dbReference type="NCBIfam" id="TIGR00254">
    <property type="entry name" value="GGDEF"/>
    <property type="match status" value="1"/>
</dbReference>
<comment type="caution">
    <text evidence="4">The sequence shown here is derived from an EMBL/GenBank/DDBJ whole genome shotgun (WGS) entry which is preliminary data.</text>
</comment>
<dbReference type="STRING" id="200904.GCA_900168775_01234"/>
<dbReference type="SUPFAM" id="SSF55073">
    <property type="entry name" value="Nucleotide cyclase"/>
    <property type="match status" value="1"/>
</dbReference>
<dbReference type="GO" id="GO:0000160">
    <property type="term" value="P:phosphorelay signal transduction system"/>
    <property type="evidence" value="ECO:0007669"/>
    <property type="project" value="InterPro"/>
</dbReference>
<dbReference type="RefSeq" id="WP_113868602.1">
    <property type="nucleotide sequence ID" value="NZ_BAABQN010000005.1"/>
</dbReference>
<dbReference type="PROSITE" id="PS50887">
    <property type="entry name" value="GGDEF"/>
    <property type="match status" value="1"/>
</dbReference>
<proteinExistence type="predicted"/>
<dbReference type="InterPro" id="IPR050469">
    <property type="entry name" value="Diguanylate_Cyclase"/>
</dbReference>
<dbReference type="CDD" id="cd01949">
    <property type="entry name" value="GGDEF"/>
    <property type="match status" value="1"/>
</dbReference>
<dbReference type="OrthoDB" id="9759607at2"/>
<evidence type="ECO:0000313" key="4">
    <source>
        <dbReference type="EMBL" id="RBO98213.1"/>
    </source>
</evidence>
<dbReference type="SUPFAM" id="SSF52172">
    <property type="entry name" value="CheY-like"/>
    <property type="match status" value="2"/>
</dbReference>
<dbReference type="Proteomes" id="UP000252254">
    <property type="component" value="Unassembled WGS sequence"/>
</dbReference>
<feature type="modified residue" description="4-aspartylphosphate" evidence="1">
    <location>
        <position position="145"/>
    </location>
</feature>
<protein>
    <submittedName>
        <fullName evidence="4">Diguanylate cyclase (GGDEF)-like protein</fullName>
    </submittedName>
</protein>
<dbReference type="InterPro" id="IPR029787">
    <property type="entry name" value="Nucleotide_cyclase"/>
</dbReference>
<dbReference type="EMBL" id="QNRI01000005">
    <property type="protein sequence ID" value="RBO98213.1"/>
    <property type="molecule type" value="Genomic_DNA"/>
</dbReference>
<dbReference type="GO" id="GO:0052621">
    <property type="term" value="F:diguanylate cyclase activity"/>
    <property type="evidence" value="ECO:0007669"/>
    <property type="project" value="TreeGrafter"/>
</dbReference>
<evidence type="ECO:0000313" key="5">
    <source>
        <dbReference type="Proteomes" id="UP000252254"/>
    </source>
</evidence>
<dbReference type="PROSITE" id="PS50110">
    <property type="entry name" value="RESPONSE_REGULATORY"/>
    <property type="match status" value="2"/>
</dbReference>
<dbReference type="Gene3D" id="3.30.70.270">
    <property type="match status" value="1"/>
</dbReference>
<dbReference type="Pfam" id="PF00072">
    <property type="entry name" value="Response_reg"/>
    <property type="match status" value="2"/>
</dbReference>
<dbReference type="PANTHER" id="PTHR45138:SF9">
    <property type="entry name" value="DIGUANYLATE CYCLASE DGCM-RELATED"/>
    <property type="match status" value="1"/>
</dbReference>
<feature type="modified residue" description="4-aspartylphosphate" evidence="1">
    <location>
        <position position="456"/>
    </location>
</feature>
<dbReference type="InterPro" id="IPR000160">
    <property type="entry name" value="GGDEF_dom"/>
</dbReference>
<dbReference type="PANTHER" id="PTHR45138">
    <property type="entry name" value="REGULATORY COMPONENTS OF SENSORY TRANSDUCTION SYSTEM"/>
    <property type="match status" value="1"/>
</dbReference>
<sequence length="529" mass="61605">MNNYEQIFVNRLIQDISKWREQQVITTEQLKSGITNMKKNASYIELTQIAETAAMLLNKLDVMDKKEWGEEEWSNFIQPLTFLFYDQTQNITDRKRVLLIDSAEQSMHQMKEALEDNCFEVLLATNTKRAIKSYYDFHPDILFIDACSNEQMAFTILSRIKDRATEAGVIIFIIGNKEDTNLKINAYAHHVTDVIDKPINYELLEALMQNRIHQQDLFRNIVLIDELTKAGNRTLLNTIWKELSNKFHKWQHTFSFALLDLDFFKSINDQYGHAIGDEVLKHFSSIILQYKRTQDYLIRYGGEEFLLVLTDYDQADTKTYVQGLLQTLIETPFILNGKNIDLTFTAGVAEMNETIESLETLVVQADKALYYGKNTGRKRVVEYNELTMEEQGRLSKEKLKIAIVDDDRFIKRLLEDKMAELEIGSFTIEVEGFLDGETFMESDWYKGRDKKILLLDGVLPKLDGLDILQELREKVNEEELGIIMLTGRQKNSDMIRALELGADDYITKPFSLEQLDARIKRLVQRLFIR</sequence>
<evidence type="ECO:0000259" key="3">
    <source>
        <dbReference type="PROSITE" id="PS50887"/>
    </source>
</evidence>
<feature type="domain" description="Response regulatory" evidence="2">
    <location>
        <begin position="400"/>
        <end position="523"/>
    </location>
</feature>
<accession>A0A366E758</accession>
<keyword evidence="1" id="KW-0597">Phosphoprotein</keyword>
<dbReference type="Gene3D" id="3.40.50.2300">
    <property type="match status" value="2"/>
</dbReference>
<gene>
    <name evidence="4" type="ORF">DES48_10563</name>
</gene>
<dbReference type="SMART" id="SM00448">
    <property type="entry name" value="REC"/>
    <property type="match status" value="2"/>
</dbReference>
<dbReference type="CDD" id="cd00156">
    <property type="entry name" value="REC"/>
    <property type="match status" value="1"/>
</dbReference>